<name>A0A448MUS4_9ACTN</name>
<feature type="transmembrane region" description="Helical" evidence="2">
    <location>
        <begin position="317"/>
        <end position="338"/>
    </location>
</feature>
<protein>
    <submittedName>
        <fullName evidence="3">Predicted membrane protein</fullName>
    </submittedName>
</protein>
<feature type="transmembrane region" description="Helical" evidence="2">
    <location>
        <begin position="460"/>
        <end position="480"/>
    </location>
</feature>
<feature type="transmembrane region" description="Helical" evidence="2">
    <location>
        <begin position="801"/>
        <end position="818"/>
    </location>
</feature>
<feature type="transmembrane region" description="Helical" evidence="2">
    <location>
        <begin position="684"/>
        <end position="706"/>
    </location>
</feature>
<feature type="transmembrane region" description="Helical" evidence="2">
    <location>
        <begin position="776"/>
        <end position="794"/>
    </location>
</feature>
<feature type="transmembrane region" description="Helical" evidence="2">
    <location>
        <begin position="265"/>
        <end position="283"/>
    </location>
</feature>
<accession>A0A448MUS4</accession>
<feature type="transmembrane region" description="Helical" evidence="2">
    <location>
        <begin position="179"/>
        <end position="201"/>
    </location>
</feature>
<feature type="compositionally biased region" description="Pro residues" evidence="1">
    <location>
        <begin position="98"/>
        <end position="130"/>
    </location>
</feature>
<feature type="region of interest" description="Disordered" evidence="1">
    <location>
        <begin position="39"/>
        <end position="166"/>
    </location>
</feature>
<evidence type="ECO:0000256" key="2">
    <source>
        <dbReference type="SAM" id="Phobius"/>
    </source>
</evidence>
<feature type="compositionally biased region" description="Pro residues" evidence="1">
    <location>
        <begin position="65"/>
        <end position="77"/>
    </location>
</feature>
<feature type="transmembrane region" description="Helical" evidence="2">
    <location>
        <begin position="487"/>
        <end position="508"/>
    </location>
</feature>
<organism evidence="3 4">
    <name type="scientific">Arachnia propionica</name>
    <dbReference type="NCBI Taxonomy" id="1750"/>
    <lineage>
        <taxon>Bacteria</taxon>
        <taxon>Bacillati</taxon>
        <taxon>Actinomycetota</taxon>
        <taxon>Actinomycetes</taxon>
        <taxon>Propionibacteriales</taxon>
        <taxon>Propionibacteriaceae</taxon>
        <taxon>Arachnia</taxon>
    </lineage>
</organism>
<feature type="transmembrane region" description="Helical" evidence="2">
    <location>
        <begin position="591"/>
        <end position="608"/>
    </location>
</feature>
<feature type="transmembrane region" description="Helical" evidence="2">
    <location>
        <begin position="514"/>
        <end position="533"/>
    </location>
</feature>
<dbReference type="Proteomes" id="UP000273044">
    <property type="component" value="Chromosome"/>
</dbReference>
<feature type="compositionally biased region" description="Pro residues" evidence="1">
    <location>
        <begin position="151"/>
        <end position="162"/>
    </location>
</feature>
<dbReference type="EMBL" id="LR134406">
    <property type="protein sequence ID" value="VEH68891.1"/>
    <property type="molecule type" value="Genomic_DNA"/>
</dbReference>
<feature type="transmembrane region" description="Helical" evidence="2">
    <location>
        <begin position="830"/>
        <end position="850"/>
    </location>
</feature>
<feature type="transmembrane region" description="Helical" evidence="2">
    <location>
        <begin position="748"/>
        <end position="770"/>
    </location>
</feature>
<evidence type="ECO:0000313" key="4">
    <source>
        <dbReference type="Proteomes" id="UP000273044"/>
    </source>
</evidence>
<dbReference type="AlphaFoldDB" id="A0A448MUS4"/>
<feature type="transmembrane region" description="Helical" evidence="2">
    <location>
        <begin position="538"/>
        <end position="555"/>
    </location>
</feature>
<evidence type="ECO:0000256" key="1">
    <source>
        <dbReference type="SAM" id="MobiDB-lite"/>
    </source>
</evidence>
<reference evidence="3 4" key="1">
    <citation type="submission" date="2018-12" db="EMBL/GenBank/DDBJ databases">
        <authorList>
            <consortium name="Pathogen Informatics"/>
        </authorList>
    </citation>
    <scope>NUCLEOTIDE SEQUENCE [LARGE SCALE GENOMIC DNA]</scope>
    <source>
        <strain evidence="3 4">NCTC12967</strain>
    </source>
</reference>
<feature type="transmembrane region" description="Helical" evidence="2">
    <location>
        <begin position="380"/>
        <end position="400"/>
    </location>
</feature>
<dbReference type="RefSeq" id="WP_061787388.1">
    <property type="nucleotide sequence ID" value="NZ_LR134406.1"/>
</dbReference>
<gene>
    <name evidence="3" type="ORF">NCTC12967_00153</name>
</gene>
<keyword evidence="2" id="KW-0812">Transmembrane</keyword>
<feature type="region of interest" description="Disordered" evidence="1">
    <location>
        <begin position="1"/>
        <end position="22"/>
    </location>
</feature>
<keyword evidence="2" id="KW-0472">Membrane</keyword>
<keyword evidence="4" id="KW-1185">Reference proteome</keyword>
<dbReference type="Pfam" id="PF10101">
    <property type="entry name" value="DUF2339"/>
    <property type="match status" value="1"/>
</dbReference>
<proteinExistence type="predicted"/>
<dbReference type="GeneID" id="64405657"/>
<sequence>MEMSEQPEGTGPKQPEKPSLRDVVRAIDGLTLRMDVIISYLDKRDTLPEASRQRSNTSREQQKPAAPPPPPPIPPHRPTATGPTPLQVSIPAPTRSIPMPPPAPMPAPPMPAPPPPRLPATIPVPVPPQPVAQNADAKAASPGNPDEVPLGDPPHSPKPKPSPLTSIRNRAGEAALGKYLLSAAAAVLVFLAAASLIALLWSSIPDIVKVGAVGVTGVTLTVVGMGMISRATTNRLPAATLTGIGGGLGFVSLVGAVLLGLLPPLPAFLTLTGWTIILILVAARTHLPYITIITALGGLSTIGLAAAQSHVHPEQSFLGLTMVVGYVAAITLTTAMTARKAVEQSRFRPLYLLSASAIGLPALFMAPVEKAREITETGTLVAMLALVALLFAQLILVVKTGEVPEGEIPETAPEPSPGTPANPWALAWLAAPLLTAISTLRLTPAPPPRVTPDWFQQQDFTLLAVTHLIVLALTVVPLAFKKVAAKAGPWAGHCLFVSAFVTVGVLLPQLRNESLVLGALVAVLALTALPAVLAGNAIHVITVPAAVVFLTWSGHDPSIDLALVRLGILAVAVAVALAIEKRLPDRPEHLVTVWLVVFLLVLRLPSAVEELLWRLGIGPAWGITIWGILTLSVIVALIALGLSSGHTTTLPLLSGKLFGQRAHLVDEPTAGTVSLTPSSPVPMILNLGAAGLLQYVVYAATGWSLVPWLPVTHPTWAFLTHELVLIPFVLAVGCAVVWMMWPMARHPWHGVTTGITFTLSLLGMNTLLTATNVDSATSSATLIIAGALSIVAGFRAHATAMRLYGLVLVMLMVLKLAVIDMSGQNSITRILSLLVAGAICFALSVAYSRLSAHLSSTSEKPEDSD</sequence>
<feature type="transmembrane region" description="Helical" evidence="2">
    <location>
        <begin position="350"/>
        <end position="368"/>
    </location>
</feature>
<feature type="transmembrane region" description="Helical" evidence="2">
    <location>
        <begin position="290"/>
        <end position="311"/>
    </location>
</feature>
<keyword evidence="2" id="KW-1133">Transmembrane helix</keyword>
<feature type="transmembrane region" description="Helical" evidence="2">
    <location>
        <begin position="561"/>
        <end position="579"/>
    </location>
</feature>
<feature type="transmembrane region" description="Helical" evidence="2">
    <location>
        <begin position="207"/>
        <end position="228"/>
    </location>
</feature>
<feature type="transmembrane region" description="Helical" evidence="2">
    <location>
        <begin position="620"/>
        <end position="642"/>
    </location>
</feature>
<feature type="transmembrane region" description="Helical" evidence="2">
    <location>
        <begin position="240"/>
        <end position="259"/>
    </location>
</feature>
<feature type="transmembrane region" description="Helical" evidence="2">
    <location>
        <begin position="718"/>
        <end position="741"/>
    </location>
</feature>
<dbReference type="InterPro" id="IPR019286">
    <property type="entry name" value="DUF2339_TM"/>
</dbReference>
<evidence type="ECO:0000313" key="3">
    <source>
        <dbReference type="EMBL" id="VEH68891.1"/>
    </source>
</evidence>